<protein>
    <submittedName>
        <fullName evidence="1">Uncharacterized protein</fullName>
    </submittedName>
</protein>
<proteinExistence type="predicted"/>
<dbReference type="EMBL" id="PQFF01000103">
    <property type="protein sequence ID" value="RHZ82287.1"/>
    <property type="molecule type" value="Genomic_DNA"/>
</dbReference>
<dbReference type="Proteomes" id="UP000266861">
    <property type="component" value="Unassembled WGS sequence"/>
</dbReference>
<accession>A0A397J4E4</accession>
<evidence type="ECO:0000313" key="2">
    <source>
        <dbReference type="Proteomes" id="UP000266861"/>
    </source>
</evidence>
<sequence length="144" mass="16791">MPYRRSFKKVKMKKKVHATFNFLPTLNILTFVEVYAVVFRSLQVEISAAMVEMILVHLNEKNFFIRFTDLCLSKPLDTNPKPFKGGMCARDISADSLREVKLPESKIRLRYLAIISLQIFSKSLKFRPSKCCDRLENVFLIKKL</sequence>
<comment type="caution">
    <text evidence="1">The sequence shown here is derived from an EMBL/GenBank/DDBJ whole genome shotgun (WGS) entry which is preliminary data.</text>
</comment>
<name>A0A397J4E4_9GLOM</name>
<keyword evidence="2" id="KW-1185">Reference proteome</keyword>
<evidence type="ECO:0000313" key="1">
    <source>
        <dbReference type="EMBL" id="RHZ82287.1"/>
    </source>
</evidence>
<gene>
    <name evidence="1" type="ORF">Glove_110g134</name>
</gene>
<reference evidence="1 2" key="1">
    <citation type="submission" date="2018-08" db="EMBL/GenBank/DDBJ databases">
        <title>Genome and evolution of the arbuscular mycorrhizal fungus Diversispora epigaea (formerly Glomus versiforme) and its bacterial endosymbionts.</title>
        <authorList>
            <person name="Sun X."/>
            <person name="Fei Z."/>
            <person name="Harrison M."/>
        </authorList>
    </citation>
    <scope>NUCLEOTIDE SEQUENCE [LARGE SCALE GENOMIC DNA]</scope>
    <source>
        <strain evidence="1 2">IT104</strain>
    </source>
</reference>
<organism evidence="1 2">
    <name type="scientific">Diversispora epigaea</name>
    <dbReference type="NCBI Taxonomy" id="1348612"/>
    <lineage>
        <taxon>Eukaryota</taxon>
        <taxon>Fungi</taxon>
        <taxon>Fungi incertae sedis</taxon>
        <taxon>Mucoromycota</taxon>
        <taxon>Glomeromycotina</taxon>
        <taxon>Glomeromycetes</taxon>
        <taxon>Diversisporales</taxon>
        <taxon>Diversisporaceae</taxon>
        <taxon>Diversispora</taxon>
    </lineage>
</organism>
<dbReference type="AlphaFoldDB" id="A0A397J4E4"/>